<accession>A0A1G4IF77</accession>
<dbReference type="RefSeq" id="XP_067081699.1">
    <property type="nucleotide sequence ID" value="XM_067225598.1"/>
</dbReference>
<feature type="compositionally biased region" description="Polar residues" evidence="1">
    <location>
        <begin position="100"/>
        <end position="124"/>
    </location>
</feature>
<dbReference type="EMBL" id="CZPT02001540">
    <property type="protein sequence ID" value="SCU70955.1"/>
    <property type="molecule type" value="Genomic_DNA"/>
</dbReference>
<keyword evidence="3" id="KW-1185">Reference proteome</keyword>
<proteinExistence type="predicted"/>
<dbReference type="VEuPathDB" id="TriTrypDB:TEOVI_000253500"/>
<name>A0A1G4IF77_TRYEQ</name>
<dbReference type="AlphaFoldDB" id="A0A1G4IF77"/>
<comment type="caution">
    <text evidence="2">The sequence shown here is derived from an EMBL/GenBank/DDBJ whole genome shotgun (WGS) entry which is preliminary data.</text>
</comment>
<sequence>MEREQLISSASQPRRTVQSPARWADSSLNEIPETPPESGGAGGKLCGRMSDCIRALQVSIQPIITVVSSGNGSRRNNGGGPTVTEPLVAGRMGEREASSPGRNSFNPPRTRSGRESQPQGTISAVSGPEQHSAEKAPASPITVAGEQRMSASRPASGLASVSATGAEGLAVDHLAPGSGGVPEASTNDIIRAVENDRGMLHTTEQLSAVLERLAEYLPIRVEVELDERGPGGDTSSNCFLHHLCLQILGPVRTTPHSALLGLLEDILLEDCVPTSLRISSIHFADVSFSVEPAPGMQSTEEANNVVSFDALPIFGFTTTRVASGDVAENEKVKKECTERFCAFAKNMLECYSHTTSVRLTRCCFTPSDLGRWLKLPLLQLRRLYFEKCPLTAAHLDALIRLARATSRQSGRGQAFQRLEELQLSGSLTEESVAAVLSYFSDELLDGEFALVSLRLPSLWLRVAQSHPILERQPSLIVTST</sequence>
<reference evidence="2" key="1">
    <citation type="submission" date="2016-09" db="EMBL/GenBank/DDBJ databases">
        <authorList>
            <person name="Hebert L."/>
            <person name="Moumen B."/>
        </authorList>
    </citation>
    <scope>NUCLEOTIDE SEQUENCE [LARGE SCALE GENOMIC DNA]</scope>
    <source>
        <strain evidence="2">OVI</strain>
    </source>
</reference>
<feature type="region of interest" description="Disordered" evidence="1">
    <location>
        <begin position="1"/>
        <end position="43"/>
    </location>
</feature>
<evidence type="ECO:0000256" key="1">
    <source>
        <dbReference type="SAM" id="MobiDB-lite"/>
    </source>
</evidence>
<organism evidence="2 3">
    <name type="scientific">Trypanosoma equiperdum</name>
    <dbReference type="NCBI Taxonomy" id="5694"/>
    <lineage>
        <taxon>Eukaryota</taxon>
        <taxon>Discoba</taxon>
        <taxon>Euglenozoa</taxon>
        <taxon>Kinetoplastea</taxon>
        <taxon>Metakinetoplastina</taxon>
        <taxon>Trypanosomatida</taxon>
        <taxon>Trypanosomatidae</taxon>
        <taxon>Trypanosoma</taxon>
    </lineage>
</organism>
<feature type="region of interest" description="Disordered" evidence="1">
    <location>
        <begin position="92"/>
        <end position="139"/>
    </location>
</feature>
<evidence type="ECO:0000313" key="3">
    <source>
        <dbReference type="Proteomes" id="UP000195570"/>
    </source>
</evidence>
<dbReference type="Proteomes" id="UP000195570">
    <property type="component" value="Unassembled WGS sequence"/>
</dbReference>
<feature type="region of interest" description="Disordered" evidence="1">
    <location>
        <begin position="68"/>
        <end position="87"/>
    </location>
</feature>
<gene>
    <name evidence="2" type="ORF">TEOVI_000253500</name>
</gene>
<protein>
    <submittedName>
        <fullName evidence="2">Uncharacterized protein</fullName>
    </submittedName>
</protein>
<feature type="compositionally biased region" description="Polar residues" evidence="1">
    <location>
        <begin position="1"/>
        <end position="19"/>
    </location>
</feature>
<dbReference type="GeneID" id="92376475"/>
<evidence type="ECO:0000313" key="2">
    <source>
        <dbReference type="EMBL" id="SCU70955.1"/>
    </source>
</evidence>